<dbReference type="Proteomes" id="UP000611629">
    <property type="component" value="Unassembled WGS sequence"/>
</dbReference>
<sequence>MARIFEPAQDRAITRKFSKEKFLKNAQRGIKQNLGNHTDTLDGMQVNFADDSFYGIVESY</sequence>
<keyword evidence="2" id="KW-1185">Reference proteome</keyword>
<accession>A0A974BIK3</accession>
<proteinExistence type="predicted"/>
<gene>
    <name evidence="1" type="ORF">HZF24_07015</name>
</gene>
<dbReference type="EMBL" id="JACBNQ010000005">
    <property type="protein sequence ID" value="NYB73889.1"/>
    <property type="molecule type" value="Genomic_DNA"/>
</dbReference>
<dbReference type="AlphaFoldDB" id="A0A974BIK3"/>
<organism evidence="1 2">
    <name type="scientific">Sedimentibacter hydroxybenzoicus DSM 7310</name>
    <dbReference type="NCBI Taxonomy" id="1123245"/>
    <lineage>
        <taxon>Bacteria</taxon>
        <taxon>Bacillati</taxon>
        <taxon>Bacillota</taxon>
        <taxon>Tissierellia</taxon>
        <taxon>Sedimentibacter</taxon>
    </lineage>
</organism>
<protein>
    <submittedName>
        <fullName evidence="1">Uncharacterized protein</fullName>
    </submittedName>
</protein>
<evidence type="ECO:0000313" key="2">
    <source>
        <dbReference type="Proteomes" id="UP000611629"/>
    </source>
</evidence>
<reference evidence="1" key="1">
    <citation type="submission" date="2020-07" db="EMBL/GenBank/DDBJ databases">
        <title>Genomic analysis of a strain of Sedimentibacter Hydroxybenzoicus DSM7310.</title>
        <authorList>
            <person name="Ma S."/>
        </authorList>
    </citation>
    <scope>NUCLEOTIDE SEQUENCE</scope>
    <source>
        <strain evidence="1">DSM 7310</strain>
    </source>
</reference>
<evidence type="ECO:0000313" key="1">
    <source>
        <dbReference type="EMBL" id="NYB73889.1"/>
    </source>
</evidence>
<name>A0A974BIK3_SEDHY</name>
<comment type="caution">
    <text evidence="1">The sequence shown here is derived from an EMBL/GenBank/DDBJ whole genome shotgun (WGS) entry which is preliminary data.</text>
</comment>
<dbReference type="RefSeq" id="WP_179237582.1">
    <property type="nucleotide sequence ID" value="NZ_JACBNQ010000005.1"/>
</dbReference>